<accession>A0AAD5P4X9</accession>
<dbReference type="PANTHER" id="PTHR37610:SF81">
    <property type="entry name" value="RETROTRANSPOSON COPIA-LIKE N-TERMINAL DOMAIN-CONTAINING PROTEIN"/>
    <property type="match status" value="1"/>
</dbReference>
<comment type="caution">
    <text evidence="3">The sequence shown here is derived from an EMBL/GenBank/DDBJ whole genome shotgun (WGS) entry which is preliminary data.</text>
</comment>
<dbReference type="PANTHER" id="PTHR37610">
    <property type="entry name" value="CCHC-TYPE DOMAIN-CONTAINING PROTEIN"/>
    <property type="match status" value="1"/>
</dbReference>
<dbReference type="Pfam" id="PF25597">
    <property type="entry name" value="SH3_retrovirus"/>
    <property type="match status" value="1"/>
</dbReference>
<evidence type="ECO:0000259" key="2">
    <source>
        <dbReference type="Pfam" id="PF25597"/>
    </source>
</evidence>
<dbReference type="InterPro" id="IPR057670">
    <property type="entry name" value="SH3_retrovirus"/>
</dbReference>
<gene>
    <name evidence="3" type="ORF">LWI28_006584</name>
</gene>
<feature type="domain" description="Retrotransposon Copia-like N-terminal" evidence="1">
    <location>
        <begin position="25"/>
        <end position="71"/>
    </location>
</feature>
<feature type="domain" description="Retroviral polymerase SH3-like" evidence="2">
    <location>
        <begin position="84"/>
        <end position="141"/>
    </location>
</feature>
<dbReference type="Pfam" id="PF14244">
    <property type="entry name" value="Retrotran_gag_3"/>
    <property type="match status" value="1"/>
</dbReference>
<dbReference type="Proteomes" id="UP001064489">
    <property type="component" value="Chromosome 13"/>
</dbReference>
<organism evidence="3 4">
    <name type="scientific">Acer negundo</name>
    <name type="common">Box elder</name>
    <dbReference type="NCBI Taxonomy" id="4023"/>
    <lineage>
        <taxon>Eukaryota</taxon>
        <taxon>Viridiplantae</taxon>
        <taxon>Streptophyta</taxon>
        <taxon>Embryophyta</taxon>
        <taxon>Tracheophyta</taxon>
        <taxon>Spermatophyta</taxon>
        <taxon>Magnoliopsida</taxon>
        <taxon>eudicotyledons</taxon>
        <taxon>Gunneridae</taxon>
        <taxon>Pentapetalae</taxon>
        <taxon>rosids</taxon>
        <taxon>malvids</taxon>
        <taxon>Sapindales</taxon>
        <taxon>Sapindaceae</taxon>
        <taxon>Hippocastanoideae</taxon>
        <taxon>Acereae</taxon>
        <taxon>Acer</taxon>
    </lineage>
</organism>
<keyword evidence="4" id="KW-1185">Reference proteome</keyword>
<name>A0AAD5P4X9_ACENE</name>
<evidence type="ECO:0000259" key="1">
    <source>
        <dbReference type="Pfam" id="PF14244"/>
    </source>
</evidence>
<dbReference type="EMBL" id="JAJSOW010000002">
    <property type="protein sequence ID" value="KAI9197914.1"/>
    <property type="molecule type" value="Genomic_DNA"/>
</dbReference>
<evidence type="ECO:0000313" key="4">
    <source>
        <dbReference type="Proteomes" id="UP001064489"/>
    </source>
</evidence>
<dbReference type="AlphaFoldDB" id="A0AAD5P4X9"/>
<sequence>MNDFNSGECTNHSAIEEPSNPYYLHHSDSPGQVLILQQLTCENYANWSRAMLIALSAKNKLRFVDGSIPDPQAPDYTLFRVFGCFAFVSTLAAHRTKFQPRARVCAFLGYPHGVKGYRFYDVETKQVFLSRDAVFHEEVFLFHAVTSSDQVTDPFLDLVLPHSSLQAHFIPDLASSHAHDPPVTTGVPADVSIDRPDPNSSCVASTSAANISIDDIPAIAPSPSGGVLRKSTRLIHQPNYLKDYHCNLLAKSSTHASTSAAYPISKYISYHGLFDSHRQFVLSVSSQIPVAWMDVDAAIEGTEYMVVEN</sequence>
<reference evidence="3 4" key="1">
    <citation type="journal article" date="2022" name="Plant J.">
        <title>Strategies of tolerance reflected in two North American maple genomes.</title>
        <authorList>
            <person name="McEvoy S.L."/>
            <person name="Sezen U.U."/>
            <person name="Trouern-Trend A."/>
            <person name="McMahon S.M."/>
            <person name="Schaberg P.G."/>
            <person name="Yang J."/>
            <person name="Wegrzyn J.L."/>
            <person name="Swenson N.G."/>
        </authorList>
    </citation>
    <scope>NUCLEOTIDE SEQUENCE [LARGE SCALE GENOMIC DNA]</scope>
    <source>
        <strain evidence="3">91603</strain>
    </source>
</reference>
<proteinExistence type="predicted"/>
<evidence type="ECO:0008006" key="5">
    <source>
        <dbReference type="Google" id="ProtNLM"/>
    </source>
</evidence>
<evidence type="ECO:0000313" key="3">
    <source>
        <dbReference type="EMBL" id="KAI9197914.1"/>
    </source>
</evidence>
<protein>
    <recommendedName>
        <fullName evidence="5">Retrotransposon Copia-like N-terminal domain-containing protein</fullName>
    </recommendedName>
</protein>
<dbReference type="InterPro" id="IPR029472">
    <property type="entry name" value="Copia-like_N"/>
</dbReference>